<dbReference type="AlphaFoldDB" id="A0A1V9F5I9"/>
<dbReference type="OrthoDB" id="646668at2"/>
<dbReference type="PROSITE" id="PS51257">
    <property type="entry name" value="PROKAR_LIPOPROTEIN"/>
    <property type="match status" value="1"/>
</dbReference>
<dbReference type="RefSeq" id="WP_081169399.1">
    <property type="nucleotide sequence ID" value="NZ_LWBP01000210.1"/>
</dbReference>
<accession>A0A1V9F5I9</accession>
<evidence type="ECO:0000313" key="2">
    <source>
        <dbReference type="Proteomes" id="UP000192276"/>
    </source>
</evidence>
<keyword evidence="2" id="KW-1185">Reference proteome</keyword>
<evidence type="ECO:0000313" key="1">
    <source>
        <dbReference type="EMBL" id="OQP53522.1"/>
    </source>
</evidence>
<name>A0A1V9F5I9_9BACT</name>
<organism evidence="1 2">
    <name type="scientific">Niastella populi</name>
    <dbReference type="NCBI Taxonomy" id="550983"/>
    <lineage>
        <taxon>Bacteria</taxon>
        <taxon>Pseudomonadati</taxon>
        <taxon>Bacteroidota</taxon>
        <taxon>Chitinophagia</taxon>
        <taxon>Chitinophagales</taxon>
        <taxon>Chitinophagaceae</taxon>
        <taxon>Niastella</taxon>
    </lineage>
</organism>
<sequence>MKRYNKLTVLVALAVFTVVGCKKTDYSLAGTPDKSEIDMEVKQDLQVDAGGNTVYLINHTEKVEPYWNYATGTSTRRIDTVRYAFKGDYVVQRTAITAGGLVELDPVTIHVTKDNLNYVSDPLWILLTGGPGNEKTWLLDANANGDQKFFTSPAYFTGQSNVASTKAPDGQSVIWPQCSDASDPMCWKYEPNYLNDTWVSPKQDYGFMTFSLKGGPFLTTDHKGVAGVNTESGTYYFDVNTLTLTTSNATVLGVAFTPTDAGNLLSLKVLTLTGNTMQLAVKHKSKPEYQVLNYISKQYSDNWVPPPPPAKKPDDGYNPSFAAGELVNMLTGGAASPGRFWALDVNGNPVDWIAKGNGWTTSKASSTPWGWNTDWETAVNGAWIRFDLVNGQNYSRYQNGTLTTGTFTVDETKNEVTLVGNTLLQNPASSLNPTATTLKVVKGWPTDYKNKGIWFGTSYDAGKDEWLSFHYIMP</sequence>
<comment type="caution">
    <text evidence="1">The sequence shown here is derived from an EMBL/GenBank/DDBJ whole genome shotgun (WGS) entry which is preliminary data.</text>
</comment>
<gene>
    <name evidence="1" type="ORF">A4R26_05940</name>
</gene>
<proteinExistence type="predicted"/>
<protein>
    <submittedName>
        <fullName evidence="1">Uncharacterized protein</fullName>
    </submittedName>
</protein>
<dbReference type="STRING" id="550983.A4R26_05940"/>
<dbReference type="EMBL" id="LWBP01000210">
    <property type="protein sequence ID" value="OQP53522.1"/>
    <property type="molecule type" value="Genomic_DNA"/>
</dbReference>
<reference evidence="2" key="1">
    <citation type="submission" date="2016-04" db="EMBL/GenBank/DDBJ databases">
        <authorList>
            <person name="Chen L."/>
            <person name="Zhuang W."/>
            <person name="Wang G."/>
        </authorList>
    </citation>
    <scope>NUCLEOTIDE SEQUENCE [LARGE SCALE GENOMIC DNA]</scope>
    <source>
        <strain evidence="2">208</strain>
    </source>
</reference>
<dbReference type="Proteomes" id="UP000192276">
    <property type="component" value="Unassembled WGS sequence"/>
</dbReference>